<dbReference type="Proteomes" id="UP000078541">
    <property type="component" value="Unassembled WGS sequence"/>
</dbReference>
<dbReference type="EMBL" id="KQ981522">
    <property type="protein sequence ID" value="KYN40590.1"/>
    <property type="molecule type" value="Genomic_DNA"/>
</dbReference>
<feature type="chain" id="PRO_5008271452" description="Protein TsetseEP domain-containing protein" evidence="1">
    <location>
        <begin position="20"/>
        <end position="238"/>
    </location>
</feature>
<feature type="signal peptide" evidence="1">
    <location>
        <begin position="1"/>
        <end position="19"/>
    </location>
</feature>
<feature type="non-terminal residue" evidence="2">
    <location>
        <position position="1"/>
    </location>
</feature>
<keyword evidence="3" id="KW-1185">Reference proteome</keyword>
<reference evidence="2 3" key="1">
    <citation type="submission" date="2016-03" db="EMBL/GenBank/DDBJ databases">
        <title>Trachymyrmex septentrionalis WGS genome.</title>
        <authorList>
            <person name="Nygaard S."/>
            <person name="Hu H."/>
            <person name="Boomsma J."/>
            <person name="Zhang G."/>
        </authorList>
    </citation>
    <scope>NUCLEOTIDE SEQUENCE [LARGE SCALE GENOMIC DNA]</scope>
    <source>
        <strain evidence="2">Tsep2-gDNA-1</strain>
        <tissue evidence="2">Whole body</tissue>
    </source>
</reference>
<accession>A0A195FIU9</accession>
<evidence type="ECO:0008006" key="4">
    <source>
        <dbReference type="Google" id="ProtNLM"/>
    </source>
</evidence>
<proteinExistence type="predicted"/>
<evidence type="ECO:0000256" key="1">
    <source>
        <dbReference type="SAM" id="SignalP"/>
    </source>
</evidence>
<gene>
    <name evidence="2" type="ORF">ALC56_04899</name>
</gene>
<organism evidence="2 3">
    <name type="scientific">Trachymyrmex septentrionalis</name>
    <dbReference type="NCBI Taxonomy" id="34720"/>
    <lineage>
        <taxon>Eukaryota</taxon>
        <taxon>Metazoa</taxon>
        <taxon>Ecdysozoa</taxon>
        <taxon>Arthropoda</taxon>
        <taxon>Hexapoda</taxon>
        <taxon>Insecta</taxon>
        <taxon>Pterygota</taxon>
        <taxon>Neoptera</taxon>
        <taxon>Endopterygota</taxon>
        <taxon>Hymenoptera</taxon>
        <taxon>Apocrita</taxon>
        <taxon>Aculeata</taxon>
        <taxon>Formicoidea</taxon>
        <taxon>Formicidae</taxon>
        <taxon>Myrmicinae</taxon>
        <taxon>Trachymyrmex</taxon>
    </lineage>
</organism>
<evidence type="ECO:0000313" key="2">
    <source>
        <dbReference type="EMBL" id="KYN40590.1"/>
    </source>
</evidence>
<sequence>SVFIFYILITKFLYVFFKALEQNVTDSSLSLERLVDVEKAATQTILYGLLFFEERMSQNLEVHLEKIKKTALDDINNTINGALEDVNLSIHNGEEEGKNVDKCYYYAKNNLESIKTNAVAGLDMCIQNGRMAMKGPLANVISSIQVAKKLLSDLNAIIPNCDSTSFLRKQACVLKNISLTRESLKSVTKNSGETIIIGTSTYVKTLVNVKSCVVKNTAETHIFSMNIVSNTNHCIRIA</sequence>
<protein>
    <recommendedName>
        <fullName evidence="4">Protein TsetseEP domain-containing protein</fullName>
    </recommendedName>
</protein>
<keyword evidence="1" id="KW-0732">Signal</keyword>
<evidence type="ECO:0000313" key="3">
    <source>
        <dbReference type="Proteomes" id="UP000078541"/>
    </source>
</evidence>
<name>A0A195FIU9_9HYME</name>
<dbReference type="AlphaFoldDB" id="A0A195FIU9"/>